<dbReference type="GO" id="GO:0005886">
    <property type="term" value="C:plasma membrane"/>
    <property type="evidence" value="ECO:0007669"/>
    <property type="project" value="UniProtKB-SubCell"/>
</dbReference>
<dbReference type="PANTHER" id="PTHR47089">
    <property type="entry name" value="ABC TRANSPORTER, PERMEASE PROTEIN"/>
    <property type="match status" value="1"/>
</dbReference>
<keyword evidence="8" id="KW-1185">Reference proteome</keyword>
<dbReference type="RefSeq" id="WP_230867288.1">
    <property type="nucleotide sequence ID" value="NZ_CP046640.1"/>
</dbReference>
<keyword evidence="2" id="KW-1003">Cell membrane</keyword>
<proteinExistence type="predicted"/>
<dbReference type="Proteomes" id="UP000665020">
    <property type="component" value="Chromosome"/>
</dbReference>
<organism evidence="7 8">
    <name type="scientific">Iocasia fonsfrigidae</name>
    <dbReference type="NCBI Taxonomy" id="2682810"/>
    <lineage>
        <taxon>Bacteria</taxon>
        <taxon>Bacillati</taxon>
        <taxon>Bacillota</taxon>
        <taxon>Clostridia</taxon>
        <taxon>Halanaerobiales</taxon>
        <taxon>Halanaerobiaceae</taxon>
        <taxon>Iocasia</taxon>
    </lineage>
</organism>
<feature type="transmembrane region" description="Helical" evidence="6">
    <location>
        <begin position="97"/>
        <end position="130"/>
    </location>
</feature>
<dbReference type="EMBL" id="CP046640">
    <property type="protein sequence ID" value="QTL98889.1"/>
    <property type="molecule type" value="Genomic_DNA"/>
</dbReference>
<dbReference type="PANTHER" id="PTHR47089:SF1">
    <property type="entry name" value="GUANOSINE ABC TRANSPORTER PERMEASE PROTEIN NUPP"/>
    <property type="match status" value="1"/>
</dbReference>
<accession>A0A8A7KH84</accession>
<dbReference type="Pfam" id="PF02653">
    <property type="entry name" value="BPD_transp_2"/>
    <property type="match status" value="1"/>
</dbReference>
<name>A0A8A7KH84_9FIRM</name>
<sequence length="361" mass="38500">MALINKLYTKMKENSWLANLTYSFLAIVMALIIGAILIHISGHNVWQAYYYLFYGAFGNSYNLAQTLLKTTPLIFTGLAVAIGFQSGLFNIGGEGQLYWGAFVTAIVAIAFSALPGVILIPLSLVSGALAGGLWSIIPGYLKAKTGAHEVITTIMFNYIGILATSFLLKNYFKADGPVDQTRMIPESAGLKELIPYTRLTWAIILGVFIIFIVDYLLKNTSLGFDLQAVGYNPAAAEYAGISAEWILVITMGLSGAIAGLAGSTMVLGVLHRFITNFSPGYGFTGIAVAVLGRNKPWGVLAAALLFGALEAGGMSMQLFAKIPQDLMTIVQGLVILFVAAPAFIQIITRFSVGGKGAGLNE</sequence>
<feature type="transmembrane region" description="Helical" evidence="6">
    <location>
        <begin position="273"/>
        <end position="292"/>
    </location>
</feature>
<gene>
    <name evidence="7" type="ORF">GM661_13415</name>
</gene>
<evidence type="ECO:0000313" key="7">
    <source>
        <dbReference type="EMBL" id="QTL98889.1"/>
    </source>
</evidence>
<feature type="transmembrane region" description="Helical" evidence="6">
    <location>
        <begin position="20"/>
        <end position="42"/>
    </location>
</feature>
<evidence type="ECO:0000256" key="5">
    <source>
        <dbReference type="ARBA" id="ARBA00023136"/>
    </source>
</evidence>
<evidence type="ECO:0000256" key="1">
    <source>
        <dbReference type="ARBA" id="ARBA00004651"/>
    </source>
</evidence>
<feature type="transmembrane region" description="Helical" evidence="6">
    <location>
        <begin position="299"/>
        <end position="320"/>
    </location>
</feature>
<dbReference type="GO" id="GO:0022857">
    <property type="term" value="F:transmembrane transporter activity"/>
    <property type="evidence" value="ECO:0007669"/>
    <property type="project" value="InterPro"/>
</dbReference>
<dbReference type="InterPro" id="IPR001851">
    <property type="entry name" value="ABC_transp_permease"/>
</dbReference>
<keyword evidence="4 6" id="KW-1133">Transmembrane helix</keyword>
<comment type="subcellular location">
    <subcellularLocation>
        <location evidence="1">Cell membrane</location>
        <topology evidence="1">Multi-pass membrane protein</topology>
    </subcellularLocation>
</comment>
<feature type="transmembrane region" description="Helical" evidence="6">
    <location>
        <begin position="326"/>
        <end position="347"/>
    </location>
</feature>
<feature type="transmembrane region" description="Helical" evidence="6">
    <location>
        <begin position="199"/>
        <end position="217"/>
    </location>
</feature>
<feature type="transmembrane region" description="Helical" evidence="6">
    <location>
        <begin position="71"/>
        <end position="91"/>
    </location>
</feature>
<keyword evidence="5 6" id="KW-0472">Membrane</keyword>
<protein>
    <submittedName>
        <fullName evidence="7">ABC transporter permease</fullName>
    </submittedName>
</protein>
<evidence type="ECO:0000256" key="6">
    <source>
        <dbReference type="SAM" id="Phobius"/>
    </source>
</evidence>
<dbReference type="CDD" id="cd06580">
    <property type="entry name" value="TM_PBP1_transp_TpRbsC_like"/>
    <property type="match status" value="1"/>
</dbReference>
<evidence type="ECO:0000313" key="8">
    <source>
        <dbReference type="Proteomes" id="UP000665020"/>
    </source>
</evidence>
<evidence type="ECO:0000256" key="3">
    <source>
        <dbReference type="ARBA" id="ARBA00022692"/>
    </source>
</evidence>
<evidence type="ECO:0000256" key="2">
    <source>
        <dbReference type="ARBA" id="ARBA00022475"/>
    </source>
</evidence>
<evidence type="ECO:0000256" key="4">
    <source>
        <dbReference type="ARBA" id="ARBA00022989"/>
    </source>
</evidence>
<keyword evidence="3 6" id="KW-0812">Transmembrane</keyword>
<reference evidence="7" key="1">
    <citation type="submission" date="2019-12" db="EMBL/GenBank/DDBJ databases">
        <authorList>
            <person name="zhang j."/>
            <person name="sun C.M."/>
        </authorList>
    </citation>
    <scope>NUCLEOTIDE SEQUENCE</scope>
    <source>
        <strain evidence="7">NS-1</strain>
    </source>
</reference>
<feature type="transmembrane region" description="Helical" evidence="6">
    <location>
        <begin position="238"/>
        <end position="261"/>
    </location>
</feature>
<feature type="transmembrane region" description="Helical" evidence="6">
    <location>
        <begin position="150"/>
        <end position="168"/>
    </location>
</feature>
<dbReference type="AlphaFoldDB" id="A0A8A7KH84"/>
<dbReference type="KEGG" id="ifn:GM661_13415"/>